<evidence type="ECO:0000256" key="1">
    <source>
        <dbReference type="ARBA" id="ARBA00001946"/>
    </source>
</evidence>
<name>A0A6J7KJV5_9ZZZZ</name>
<sequence>MDPDLVFALKLADLADEVTLARFLSDDLKIERKPDTTHVTDADHAAELVIRSAILERFPSDAILGEEFGAEGDSGRRWIIDPIDGTANFMRGIPIWATLIGLERDGVVDIGVVSAPAMPRRWWAARGEGAYCDGRRLSVSGVADISDAQLCYADFPWWEAFGLGEQFLALVNAVWRTRGFGDFWQHMLVAEGAADIAVEPIVNLWDLAAIQPIIEEAGGRFSDHSGAPTPAGGNAVSSNGLLHEAVLAILKKP</sequence>
<keyword evidence="5" id="KW-0028">Amino-acid biosynthesis</keyword>
<comment type="catalytic activity">
    <reaction evidence="11">
        <text>L-histidinol phosphate + H2O = L-histidinol + phosphate</text>
        <dbReference type="Rhea" id="RHEA:14465"/>
        <dbReference type="ChEBI" id="CHEBI:15377"/>
        <dbReference type="ChEBI" id="CHEBI:43474"/>
        <dbReference type="ChEBI" id="CHEBI:57699"/>
        <dbReference type="ChEBI" id="CHEBI:57980"/>
        <dbReference type="EC" id="3.1.3.15"/>
    </reaction>
</comment>
<dbReference type="PANTHER" id="PTHR20854">
    <property type="entry name" value="INOSITOL MONOPHOSPHATASE"/>
    <property type="match status" value="1"/>
</dbReference>
<dbReference type="GO" id="GO:0004401">
    <property type="term" value="F:histidinol-phosphatase activity"/>
    <property type="evidence" value="ECO:0007669"/>
    <property type="project" value="UniProtKB-EC"/>
</dbReference>
<dbReference type="Gene3D" id="3.40.190.80">
    <property type="match status" value="1"/>
</dbReference>
<dbReference type="GO" id="GO:0007165">
    <property type="term" value="P:signal transduction"/>
    <property type="evidence" value="ECO:0007669"/>
    <property type="project" value="TreeGrafter"/>
</dbReference>
<evidence type="ECO:0000256" key="10">
    <source>
        <dbReference type="ARBA" id="ARBA00033209"/>
    </source>
</evidence>
<dbReference type="EMBL" id="CAFBNL010000050">
    <property type="protein sequence ID" value="CAB4955073.1"/>
    <property type="molecule type" value="Genomic_DNA"/>
</dbReference>
<evidence type="ECO:0000256" key="7">
    <source>
        <dbReference type="ARBA" id="ARBA00022801"/>
    </source>
</evidence>
<dbReference type="FunFam" id="3.30.540.10:FF:000003">
    <property type="entry name" value="Inositol-1-monophosphatase"/>
    <property type="match status" value="1"/>
</dbReference>
<dbReference type="GO" id="GO:0046872">
    <property type="term" value="F:metal ion binding"/>
    <property type="evidence" value="ECO:0007669"/>
    <property type="project" value="UniProtKB-KW"/>
</dbReference>
<evidence type="ECO:0000256" key="5">
    <source>
        <dbReference type="ARBA" id="ARBA00022605"/>
    </source>
</evidence>
<comment type="similarity">
    <text evidence="3">Belongs to the inositol monophosphatase superfamily.</text>
</comment>
<evidence type="ECO:0000256" key="9">
    <source>
        <dbReference type="ARBA" id="ARBA00023102"/>
    </source>
</evidence>
<dbReference type="NCBIfam" id="TIGR02067">
    <property type="entry name" value="his_9_HisN"/>
    <property type="match status" value="1"/>
</dbReference>
<dbReference type="Gene3D" id="3.30.540.10">
    <property type="entry name" value="Fructose-1,6-Bisphosphatase, subunit A, domain 1"/>
    <property type="match status" value="1"/>
</dbReference>
<evidence type="ECO:0000256" key="8">
    <source>
        <dbReference type="ARBA" id="ARBA00022842"/>
    </source>
</evidence>
<dbReference type="InterPro" id="IPR000760">
    <property type="entry name" value="Inositol_monophosphatase-like"/>
</dbReference>
<dbReference type="PRINTS" id="PR00377">
    <property type="entry name" value="IMPHPHTASES"/>
</dbReference>
<keyword evidence="9" id="KW-0368">Histidine biosynthesis</keyword>
<evidence type="ECO:0000313" key="12">
    <source>
        <dbReference type="EMBL" id="CAB4955073.1"/>
    </source>
</evidence>
<evidence type="ECO:0000256" key="3">
    <source>
        <dbReference type="ARBA" id="ARBA00009759"/>
    </source>
</evidence>
<dbReference type="EC" id="3.1.3.15" evidence="4"/>
<reference evidence="12" key="1">
    <citation type="submission" date="2020-05" db="EMBL/GenBank/DDBJ databases">
        <authorList>
            <person name="Chiriac C."/>
            <person name="Salcher M."/>
            <person name="Ghai R."/>
            <person name="Kavagutti S V."/>
        </authorList>
    </citation>
    <scope>NUCLEOTIDE SEQUENCE</scope>
</reference>
<dbReference type="PANTHER" id="PTHR20854:SF4">
    <property type="entry name" value="INOSITOL-1-MONOPHOSPHATASE-RELATED"/>
    <property type="match status" value="1"/>
</dbReference>
<dbReference type="InterPro" id="IPR011809">
    <property type="entry name" value="His_9_proposed"/>
</dbReference>
<accession>A0A6J7KJV5</accession>
<protein>
    <recommendedName>
        <fullName evidence="4">histidinol-phosphatase</fullName>
        <ecNumber evidence="4">3.1.3.15</ecNumber>
    </recommendedName>
    <alternativeName>
        <fullName evidence="10">Histidinol-phosphate phosphatase</fullName>
    </alternativeName>
</protein>
<evidence type="ECO:0000256" key="11">
    <source>
        <dbReference type="ARBA" id="ARBA00049158"/>
    </source>
</evidence>
<dbReference type="GO" id="GO:0006020">
    <property type="term" value="P:inositol metabolic process"/>
    <property type="evidence" value="ECO:0007669"/>
    <property type="project" value="TreeGrafter"/>
</dbReference>
<keyword evidence="7" id="KW-0378">Hydrolase</keyword>
<dbReference type="PROSITE" id="PS00629">
    <property type="entry name" value="IMP_1"/>
    <property type="match status" value="1"/>
</dbReference>
<dbReference type="Pfam" id="PF00459">
    <property type="entry name" value="Inositol_P"/>
    <property type="match status" value="1"/>
</dbReference>
<dbReference type="SUPFAM" id="SSF56655">
    <property type="entry name" value="Carbohydrate phosphatase"/>
    <property type="match status" value="1"/>
</dbReference>
<dbReference type="GO" id="GO:0000105">
    <property type="term" value="P:L-histidine biosynthetic process"/>
    <property type="evidence" value="ECO:0007669"/>
    <property type="project" value="UniProtKB-UniPathway"/>
</dbReference>
<keyword evidence="6" id="KW-0479">Metal-binding</keyword>
<evidence type="ECO:0000256" key="4">
    <source>
        <dbReference type="ARBA" id="ARBA00013085"/>
    </source>
</evidence>
<dbReference type="AlphaFoldDB" id="A0A6J7KJV5"/>
<dbReference type="UniPathway" id="UPA00031">
    <property type="reaction ID" value="UER00013"/>
</dbReference>
<organism evidence="12">
    <name type="scientific">freshwater metagenome</name>
    <dbReference type="NCBI Taxonomy" id="449393"/>
    <lineage>
        <taxon>unclassified sequences</taxon>
        <taxon>metagenomes</taxon>
        <taxon>ecological metagenomes</taxon>
    </lineage>
</organism>
<dbReference type="GO" id="GO:0008934">
    <property type="term" value="F:inositol monophosphate 1-phosphatase activity"/>
    <property type="evidence" value="ECO:0007669"/>
    <property type="project" value="TreeGrafter"/>
</dbReference>
<evidence type="ECO:0000256" key="6">
    <source>
        <dbReference type="ARBA" id="ARBA00022723"/>
    </source>
</evidence>
<evidence type="ECO:0000256" key="2">
    <source>
        <dbReference type="ARBA" id="ARBA00004970"/>
    </source>
</evidence>
<comment type="cofactor">
    <cofactor evidence="1">
        <name>Mg(2+)</name>
        <dbReference type="ChEBI" id="CHEBI:18420"/>
    </cofactor>
</comment>
<keyword evidence="8" id="KW-0460">Magnesium</keyword>
<comment type="pathway">
    <text evidence="2">Amino-acid biosynthesis; L-histidine biosynthesis; L-histidine from 5-phospho-alpha-D-ribose 1-diphosphate: step 8/9.</text>
</comment>
<gene>
    <name evidence="12" type="ORF">UFOPK3789_00931</name>
</gene>
<dbReference type="InterPro" id="IPR020583">
    <property type="entry name" value="Inositol_monoP_metal-BS"/>
</dbReference>
<proteinExistence type="inferred from homology"/>